<organism evidence="1 2">
    <name type="scientific">Taibaiella chishuiensis</name>
    <dbReference type="NCBI Taxonomy" id="1434707"/>
    <lineage>
        <taxon>Bacteria</taxon>
        <taxon>Pseudomonadati</taxon>
        <taxon>Bacteroidota</taxon>
        <taxon>Chitinophagia</taxon>
        <taxon>Chitinophagales</taxon>
        <taxon>Chitinophagaceae</taxon>
        <taxon>Taibaiella</taxon>
    </lineage>
</organism>
<dbReference type="AlphaFoldDB" id="A0A2P8D9Y1"/>
<proteinExistence type="predicted"/>
<keyword evidence="2" id="KW-1185">Reference proteome</keyword>
<evidence type="ECO:0000313" key="1">
    <source>
        <dbReference type="EMBL" id="PSK94038.1"/>
    </source>
</evidence>
<evidence type="ECO:0000313" key="2">
    <source>
        <dbReference type="Proteomes" id="UP000240572"/>
    </source>
</evidence>
<dbReference type="EMBL" id="PYGD01000001">
    <property type="protein sequence ID" value="PSK94038.1"/>
    <property type="molecule type" value="Genomic_DNA"/>
</dbReference>
<dbReference type="Proteomes" id="UP000240572">
    <property type="component" value="Unassembled WGS sequence"/>
</dbReference>
<sequence>MHFCSRVCIFLLNFQDDALLQCTILNSTIRFNVKTTIFMKRLIVLLCLLPVLASAQRFELALQGGISGNIVPPSLLSRRAAATEQPLFRTGGLNPVLQVTGFCFVQHRLKLGPVLRYFSTSAEISEDIAANGYRTGKLSNAIIQFLSECDYRFVDGRKFTFDAGVVAGPALHIISGAHSINRWSTDASGSYHQTGFTIGLNFTGRYLVAKRMSVNVSANPIYNMLSAPEDQYTQYGSHKNYSTLCLPVTAGIGLVL</sequence>
<protein>
    <submittedName>
        <fullName evidence="1">Uncharacterized protein</fullName>
    </submittedName>
</protein>
<name>A0A2P8D9Y1_9BACT</name>
<reference evidence="1 2" key="1">
    <citation type="submission" date="2018-03" db="EMBL/GenBank/DDBJ databases">
        <title>Genomic Encyclopedia of Type Strains, Phase III (KMG-III): the genomes of soil and plant-associated and newly described type strains.</title>
        <authorList>
            <person name="Whitman W."/>
        </authorList>
    </citation>
    <scope>NUCLEOTIDE SEQUENCE [LARGE SCALE GENOMIC DNA]</scope>
    <source>
        <strain evidence="1 2">CGMCC 1.12700</strain>
    </source>
</reference>
<accession>A0A2P8D9Y1</accession>
<comment type="caution">
    <text evidence="1">The sequence shown here is derived from an EMBL/GenBank/DDBJ whole genome shotgun (WGS) entry which is preliminary data.</text>
</comment>
<gene>
    <name evidence="1" type="ORF">B0I18_101188</name>
</gene>